<name>A0A448IIP4_MYCAU</name>
<dbReference type="SMART" id="SM00108">
    <property type="entry name" value="B_lectin"/>
    <property type="match status" value="1"/>
</dbReference>
<protein>
    <submittedName>
        <fullName evidence="4">Putative outer membrane adhesin-like protein</fullName>
    </submittedName>
</protein>
<reference evidence="4 5" key="1">
    <citation type="submission" date="2018-12" db="EMBL/GenBank/DDBJ databases">
        <authorList>
            <consortium name="Pathogen Informatics"/>
        </authorList>
    </citation>
    <scope>NUCLEOTIDE SEQUENCE [LARGE SCALE GENOMIC DNA]</scope>
    <source>
        <strain evidence="4 5">NCTC10437</strain>
    </source>
</reference>
<keyword evidence="5" id="KW-1185">Reference proteome</keyword>
<evidence type="ECO:0000259" key="2">
    <source>
        <dbReference type="PROSITE" id="PS50911"/>
    </source>
</evidence>
<dbReference type="Proteomes" id="UP000279306">
    <property type="component" value="Chromosome"/>
</dbReference>
<dbReference type="KEGG" id="mauu:NCTC10437_01421"/>
<feature type="compositionally biased region" description="Acidic residues" evidence="1">
    <location>
        <begin position="108"/>
        <end position="127"/>
    </location>
</feature>
<feature type="domain" description="Peptidase C51" evidence="2">
    <location>
        <begin position="654"/>
        <end position="788"/>
    </location>
</feature>
<dbReference type="Pfam" id="PF17963">
    <property type="entry name" value="Big_9"/>
    <property type="match status" value="3"/>
</dbReference>
<accession>A0A448IIP4</accession>
<evidence type="ECO:0000313" key="5">
    <source>
        <dbReference type="Proteomes" id="UP000279306"/>
    </source>
</evidence>
<feature type="compositionally biased region" description="Low complexity" evidence="1">
    <location>
        <begin position="70"/>
        <end position="82"/>
    </location>
</feature>
<dbReference type="NCBIfam" id="TIGR01965">
    <property type="entry name" value="VCBS_repeat"/>
    <property type="match status" value="1"/>
</dbReference>
<dbReference type="Gene3D" id="2.90.10.10">
    <property type="entry name" value="Bulb-type lectin domain"/>
    <property type="match status" value="2"/>
</dbReference>
<dbReference type="STRING" id="1791.GCA_001049355_00374"/>
<sequence>MREGGGSVDHGRYVGRVGALAVALGIGIALGSSPGTAWAEPDASSSSSADSETSSSVDAGTVKTRSGRGTSDSAESQTTSASSDDDDEIAASQEASPSPSSRHKKADDVEDLPTEVQSEVDEPEEMAAPEQDASEITVDTEPAATPVTTAEPAADVAVTTDAAPKVTQRVLTTAVDTSPAAPPQHPGDATLLWSLLGAARRPVDSEQSSFVAAVPNTAPTLTSTYAGKPSSSTSRITGRVRVTDSDGDKLTFTVLAPEKGAATVDSRGNFTYTPTVAFRHSIAGIPNTVFFDRVTIIASDGNGGSVTAYFDLPVRPLNARPSAKATIGKANPATGAVTGKITASDRDGDVVTYSTPATTARGSVVVGSDGSFVYTPTPEARAAATSLSKRSDRFTVTVNDGHGGIATITVSVKIAPPGSNKAPVARTPGFVLNGFRDSDGLVEGYVEVSDPEGFALTYGIGAGVNPGVGSLAVDATTGRFVFVPTQSAREAAHGTSGEDTVRFTVTASDGSASATVEVTVPISPKAPAATNTLESGQWLEVGKYLQSNNGRFRLYMQGDGNLVLYDEAQNHKALWASGTNGKPGARAAMQGDGNLVVYSGSTGVWSTKTNGWNSARVVIQDDGNMVVYAGSTAVWDRHAGVLRNPPTSGGNFAQKVASFVSNTYGKTVANAAGTFAGECVSLVSQFLLQVHGITSGAWGNAVDYRSGGSGGAQLAARGFVWRNDQSFQNGDILVWGAGTYTSGYGHIGIWYNGKSFDQNSGWHRDVGVRQSGYSQFWSQGYLGYWRKP</sequence>
<dbReference type="InterPro" id="IPR038765">
    <property type="entry name" value="Papain-like_cys_pep_sf"/>
</dbReference>
<feature type="region of interest" description="Disordered" evidence="1">
    <location>
        <begin position="31"/>
        <end position="137"/>
    </location>
</feature>
<proteinExistence type="predicted"/>
<dbReference type="EMBL" id="LR134356">
    <property type="protein sequence ID" value="VEG52361.1"/>
    <property type="molecule type" value="Genomic_DNA"/>
</dbReference>
<dbReference type="InterPro" id="IPR010221">
    <property type="entry name" value="VCBS_dom"/>
</dbReference>
<dbReference type="Gene3D" id="3.90.1720.10">
    <property type="entry name" value="endopeptidase domain like (from Nostoc punctiforme)"/>
    <property type="match status" value="1"/>
</dbReference>
<feature type="compositionally biased region" description="Low complexity" evidence="1">
    <location>
        <begin position="90"/>
        <end position="100"/>
    </location>
</feature>
<organism evidence="4 5">
    <name type="scientific">Mycolicibacterium aurum</name>
    <name type="common">Mycobacterium aurum</name>
    <dbReference type="NCBI Taxonomy" id="1791"/>
    <lineage>
        <taxon>Bacteria</taxon>
        <taxon>Bacillati</taxon>
        <taxon>Actinomycetota</taxon>
        <taxon>Actinomycetes</taxon>
        <taxon>Mycobacteriales</taxon>
        <taxon>Mycobacteriaceae</taxon>
        <taxon>Mycolicibacterium</taxon>
    </lineage>
</organism>
<feature type="compositionally biased region" description="Low complexity" evidence="1">
    <location>
        <begin position="42"/>
        <end position="59"/>
    </location>
</feature>
<dbReference type="InterPro" id="IPR001480">
    <property type="entry name" value="Bulb-type_lectin_dom"/>
</dbReference>
<feature type="domain" description="Bulb-type lectin" evidence="3">
    <location>
        <begin position="530"/>
        <end position="640"/>
    </location>
</feature>
<gene>
    <name evidence="4" type="ORF">NCTC10437_01421</name>
</gene>
<dbReference type="PROSITE" id="PS50927">
    <property type="entry name" value="BULB_LECTIN"/>
    <property type="match status" value="1"/>
</dbReference>
<dbReference type="InterPro" id="IPR036426">
    <property type="entry name" value="Bulb-type_lectin_dom_sf"/>
</dbReference>
<dbReference type="InterPro" id="IPR007921">
    <property type="entry name" value="CHAP_dom"/>
</dbReference>
<dbReference type="AlphaFoldDB" id="A0A448IIP4"/>
<dbReference type="SUPFAM" id="SSF51110">
    <property type="entry name" value="alpha-D-mannose-specific plant lectins"/>
    <property type="match status" value="1"/>
</dbReference>
<dbReference type="PROSITE" id="PS50911">
    <property type="entry name" value="CHAP"/>
    <property type="match status" value="1"/>
</dbReference>
<evidence type="ECO:0000313" key="4">
    <source>
        <dbReference type="EMBL" id="VEG52361.1"/>
    </source>
</evidence>
<evidence type="ECO:0000256" key="1">
    <source>
        <dbReference type="SAM" id="MobiDB-lite"/>
    </source>
</evidence>
<evidence type="ECO:0000259" key="3">
    <source>
        <dbReference type="PROSITE" id="PS50927"/>
    </source>
</evidence>
<dbReference type="CDD" id="cd00028">
    <property type="entry name" value="B_lectin"/>
    <property type="match status" value="1"/>
</dbReference>
<dbReference type="SUPFAM" id="SSF54001">
    <property type="entry name" value="Cysteine proteinases"/>
    <property type="match status" value="1"/>
</dbReference>